<dbReference type="GO" id="GO:0006935">
    <property type="term" value="P:chemotaxis"/>
    <property type="evidence" value="ECO:0007669"/>
    <property type="project" value="InterPro"/>
</dbReference>
<dbReference type="InterPro" id="IPR002545">
    <property type="entry name" value="CheW-lke_dom"/>
</dbReference>
<evidence type="ECO:0000259" key="1">
    <source>
        <dbReference type="PROSITE" id="PS50851"/>
    </source>
</evidence>
<name>A0A2N3G520_9ACTN</name>
<dbReference type="Pfam" id="PF01584">
    <property type="entry name" value="CheW"/>
    <property type="match status" value="1"/>
</dbReference>
<dbReference type="Proteomes" id="UP000233654">
    <property type="component" value="Unassembled WGS sequence"/>
</dbReference>
<accession>A0A2N3G520</accession>
<comment type="caution">
    <text evidence="2">The sequence shown here is derived from an EMBL/GenBank/DDBJ whole genome shotgun (WGS) entry which is preliminary data.</text>
</comment>
<dbReference type="GO" id="GO:0007165">
    <property type="term" value="P:signal transduction"/>
    <property type="evidence" value="ECO:0007669"/>
    <property type="project" value="InterPro"/>
</dbReference>
<dbReference type="PANTHER" id="PTHR22617">
    <property type="entry name" value="CHEMOTAXIS SENSOR HISTIDINE KINASE-RELATED"/>
    <property type="match status" value="1"/>
</dbReference>
<evidence type="ECO:0000313" key="2">
    <source>
        <dbReference type="EMBL" id="PKQ27674.1"/>
    </source>
</evidence>
<dbReference type="SMART" id="SM00260">
    <property type="entry name" value="CheW"/>
    <property type="match status" value="1"/>
</dbReference>
<reference evidence="2 3" key="1">
    <citation type="journal article" date="2017" name="ISME J.">
        <title>Potential for microbial H2 and metal transformations associated with novel bacteria and archaea in deep terrestrial subsurface sediments.</title>
        <authorList>
            <person name="Hernsdorf A.W."/>
            <person name="Amano Y."/>
            <person name="Miyakawa K."/>
            <person name="Ise K."/>
            <person name="Suzuki Y."/>
            <person name="Anantharaman K."/>
            <person name="Probst A."/>
            <person name="Burstein D."/>
            <person name="Thomas B.C."/>
            <person name="Banfield J.F."/>
        </authorList>
    </citation>
    <scope>NUCLEOTIDE SEQUENCE [LARGE SCALE GENOMIC DNA]</scope>
    <source>
        <strain evidence="2">HGW-Actinobacteria-3</strain>
    </source>
</reference>
<dbReference type="InterPro" id="IPR036061">
    <property type="entry name" value="CheW-like_dom_sf"/>
</dbReference>
<gene>
    <name evidence="2" type="ORF">CVT63_06780</name>
</gene>
<sequence length="168" mass="18185">MEDKGYAVGREMQLVAFKVGKEEFGVDVLKVEGVISLVDITRMPRAPQFVEGVINLRGQIIAVVNLASRLGIEASERGSASRIVVVEAGEVKVGLIVDSPEVININKDDVEASPTLTAGDVESSLIRGVVKIEERLLILLDVDGVLSEEERIDIDEISNSAQAEEEEE</sequence>
<dbReference type="AlphaFoldDB" id="A0A2N3G520"/>
<dbReference type="SUPFAM" id="SSF50341">
    <property type="entry name" value="CheW-like"/>
    <property type="match status" value="1"/>
</dbReference>
<dbReference type="PROSITE" id="PS50851">
    <property type="entry name" value="CHEW"/>
    <property type="match status" value="1"/>
</dbReference>
<dbReference type="PANTHER" id="PTHR22617:SF23">
    <property type="entry name" value="CHEMOTAXIS PROTEIN CHEW"/>
    <property type="match status" value="1"/>
</dbReference>
<proteinExistence type="predicted"/>
<dbReference type="CDD" id="cd00732">
    <property type="entry name" value="CheW"/>
    <property type="match status" value="1"/>
</dbReference>
<evidence type="ECO:0000313" key="3">
    <source>
        <dbReference type="Proteomes" id="UP000233654"/>
    </source>
</evidence>
<feature type="domain" description="CheW-like" evidence="1">
    <location>
        <begin position="11"/>
        <end position="151"/>
    </location>
</feature>
<organism evidence="2 3">
    <name type="scientific">Candidatus Anoxymicrobium japonicum</name>
    <dbReference type="NCBI Taxonomy" id="2013648"/>
    <lineage>
        <taxon>Bacteria</taxon>
        <taxon>Bacillati</taxon>
        <taxon>Actinomycetota</taxon>
        <taxon>Candidatus Geothermincolia</taxon>
        <taxon>Candidatus Geothermincolales</taxon>
        <taxon>Candidatus Anoxymicrobiaceae</taxon>
        <taxon>Candidatus Anoxymicrobium</taxon>
    </lineage>
</organism>
<dbReference type="GO" id="GO:0005829">
    <property type="term" value="C:cytosol"/>
    <property type="evidence" value="ECO:0007669"/>
    <property type="project" value="TreeGrafter"/>
</dbReference>
<dbReference type="Gene3D" id="2.40.50.180">
    <property type="entry name" value="CheA-289, Domain 4"/>
    <property type="match status" value="1"/>
</dbReference>
<dbReference type="InterPro" id="IPR039315">
    <property type="entry name" value="CheW"/>
</dbReference>
<dbReference type="Gene3D" id="2.30.30.40">
    <property type="entry name" value="SH3 Domains"/>
    <property type="match status" value="1"/>
</dbReference>
<dbReference type="EMBL" id="PHEX01000066">
    <property type="protein sequence ID" value="PKQ27674.1"/>
    <property type="molecule type" value="Genomic_DNA"/>
</dbReference>
<protein>
    <submittedName>
        <fullName evidence="2">Chemotaxis protein CheW</fullName>
    </submittedName>
</protein>